<evidence type="ECO:0000259" key="1">
    <source>
        <dbReference type="Pfam" id="PF02582"/>
    </source>
</evidence>
<comment type="caution">
    <text evidence="2">The sequence shown here is derived from an EMBL/GenBank/DDBJ whole genome shotgun (WGS) entry which is preliminary data.</text>
</comment>
<gene>
    <name evidence="2" type="ORF">ACHKAR_02215</name>
</gene>
<dbReference type="Proteomes" id="UP001610063">
    <property type="component" value="Unassembled WGS sequence"/>
</dbReference>
<dbReference type="RefSeq" id="WP_395415987.1">
    <property type="nucleotide sequence ID" value="NZ_JBIPKE010000011.1"/>
</dbReference>
<name>A0ABW7N4B8_9BACT</name>
<sequence length="263" mass="30501">MDDKILYTAYHIADRIDVANYRLLHPEHLITKSSLELYYQLDITRYVYIVSYGAVVFAGMTQPDIEEYLKLLKASSIRPKSSVTSDDLEILLGEREDEITLSFDTLALGTFNHSVNKMIMMHLAQSVALDHFNGLSQSILSEIKAYTHDMQVYGKVKLSQKKAMSFIGKTLNTKNTIAENLYILDSPDVAWENEYLDRLHDTLVRHFELVPRYREIDNTLKIVEDNLTVYMSYNHHRESSRLEWIIIILIIIEVLDTFASKLF</sequence>
<dbReference type="PANTHER" id="PTHR16255">
    <property type="entry name" value="REQUIRED FOR MEIOTIC NUCLEAR DIVISION PROTEIN 1 HOMOLOG"/>
    <property type="match status" value="1"/>
</dbReference>
<keyword evidence="3" id="KW-1185">Reference proteome</keyword>
<evidence type="ECO:0000313" key="2">
    <source>
        <dbReference type="EMBL" id="MFH6982230.1"/>
    </source>
</evidence>
<accession>A0ABW7N4B8</accession>
<evidence type="ECO:0000313" key="3">
    <source>
        <dbReference type="Proteomes" id="UP001610063"/>
    </source>
</evidence>
<reference evidence="2 3" key="1">
    <citation type="journal article" date="2013" name="Int. J. Syst. Evol. Microbiol.">
        <title>Marinoscillum luteum sp. nov., isolated from marine sediment.</title>
        <authorList>
            <person name="Cha I.T."/>
            <person name="Park S.J."/>
            <person name="Kim S.J."/>
            <person name="Kim J.G."/>
            <person name="Jung M.Y."/>
            <person name="Shin K.S."/>
            <person name="Kwon K.K."/>
            <person name="Yang S.H."/>
            <person name="Seo Y.S."/>
            <person name="Rhee S.K."/>
        </authorList>
    </citation>
    <scope>NUCLEOTIDE SEQUENCE [LARGE SCALE GENOMIC DNA]</scope>
    <source>
        <strain evidence="2 3">KCTC 23939</strain>
    </source>
</reference>
<dbReference type="Pfam" id="PF02582">
    <property type="entry name" value="DUF155"/>
    <property type="match status" value="1"/>
</dbReference>
<feature type="domain" description="DUF155" evidence="1">
    <location>
        <begin position="47"/>
        <end position="215"/>
    </location>
</feature>
<dbReference type="InterPro" id="IPR051624">
    <property type="entry name" value="RMD1/Sad1-interacting"/>
</dbReference>
<dbReference type="PANTHER" id="PTHR16255:SF1">
    <property type="entry name" value="REQUIRED FOR MEIOTIC NUCLEAR DIVISION PROTEIN 1 HOMOLOG"/>
    <property type="match status" value="1"/>
</dbReference>
<protein>
    <submittedName>
        <fullName evidence="2">RMD1 family protein</fullName>
    </submittedName>
</protein>
<dbReference type="EMBL" id="JBIPKE010000011">
    <property type="protein sequence ID" value="MFH6982230.1"/>
    <property type="molecule type" value="Genomic_DNA"/>
</dbReference>
<organism evidence="2 3">
    <name type="scientific">Marinoscillum luteum</name>
    <dbReference type="NCBI Taxonomy" id="861051"/>
    <lineage>
        <taxon>Bacteria</taxon>
        <taxon>Pseudomonadati</taxon>
        <taxon>Bacteroidota</taxon>
        <taxon>Cytophagia</taxon>
        <taxon>Cytophagales</taxon>
        <taxon>Reichenbachiellaceae</taxon>
        <taxon>Marinoscillum</taxon>
    </lineage>
</organism>
<proteinExistence type="predicted"/>
<dbReference type="InterPro" id="IPR003734">
    <property type="entry name" value="DUF155"/>
</dbReference>